<dbReference type="PROSITE" id="PS50144">
    <property type="entry name" value="MATH"/>
    <property type="match status" value="1"/>
</dbReference>
<evidence type="ECO:0000256" key="1">
    <source>
        <dbReference type="ARBA" id="ARBA00004123"/>
    </source>
</evidence>
<dbReference type="SMART" id="SM00256">
    <property type="entry name" value="FBOX"/>
    <property type="match status" value="1"/>
</dbReference>
<dbReference type="InterPro" id="IPR002083">
    <property type="entry name" value="MATH/TRAF_dom"/>
</dbReference>
<dbReference type="GO" id="GO:0005634">
    <property type="term" value="C:nucleus"/>
    <property type="evidence" value="ECO:0007669"/>
    <property type="project" value="UniProtKB-SubCell"/>
</dbReference>
<dbReference type="FunFam" id="2.60.210.10:FF:000028">
    <property type="entry name" value="Speckle-type POZ protein-like"/>
    <property type="match status" value="1"/>
</dbReference>
<dbReference type="Pfam" id="PF12937">
    <property type="entry name" value="F-box-like"/>
    <property type="match status" value="1"/>
</dbReference>
<sequence length="648" mass="73654">MSSTSTTTSSSRSSRPMKRSRKKTIKGVCDAMDETKCETINDELSLIGNKSSCVSPQSPSSSCVSPLLFGCHHSPYDLRRKLSPIHESVSVILHSSLATTCGTTSSTSASTIPPSSSSSSSSCSSSSSSSSSCHSNASFSLQSMNCKKRPKKSNYHHMNEGLGTAALYLLYELPDEVLLTIFSYLLEQDLCRVSQVCKRFHTISNDCELWKTLYHNVYEYDSPLFHSSLCKFEFISYDDCELENPWKESFKQLYRGVHVRPGYQEQFEANPERYKGRNITYFDRIEQAFTYSEDIRVMVTVKVIKFSYMWTINNFSFCREEMGEVLKSSTFSAGANDKLKWCLRVNPKGLDEESKDYLSLYLLLVSCNKTEVRAKFKFSILNAKREETKAMESQRAYRFVQGKDWGFKKFIRRDFLLDEANGLLPDDKLTLYCEVSVVADSVNISGQNNSIQFKVPECRLSDDLSILFESQKFSDVLLVVNGREYYAHKAILAARSPVFAAMFEHEMEEKKQNKVEITDMDHEVLREMLRFIYTGKATNLEKMDADLLAAADKYDLERLKVMCEESLCSNLSVETAAEVLILADMHSANQLKAHAIEYINTHATDIMETQGWKTMINRQPHLIAEAFRALATQQMPPIGPPRKRIKQS</sequence>
<protein>
    <recommendedName>
        <fullName evidence="12">Speckle-type POZ protein</fullName>
    </recommendedName>
</protein>
<evidence type="ECO:0000256" key="5">
    <source>
        <dbReference type="ARBA" id="ARBA00023242"/>
    </source>
</evidence>
<name>A0A7R9LNS2_9ACAR</name>
<evidence type="ECO:0000313" key="11">
    <source>
        <dbReference type="Proteomes" id="UP000728032"/>
    </source>
</evidence>
<dbReference type="EMBL" id="CAJPVJ010001649">
    <property type="protein sequence ID" value="CAG2165098.1"/>
    <property type="molecule type" value="Genomic_DNA"/>
</dbReference>
<evidence type="ECO:0000259" key="7">
    <source>
        <dbReference type="PROSITE" id="PS50097"/>
    </source>
</evidence>
<reference evidence="10" key="1">
    <citation type="submission" date="2020-11" db="EMBL/GenBank/DDBJ databases">
        <authorList>
            <person name="Tran Van P."/>
        </authorList>
    </citation>
    <scope>NUCLEOTIDE SEQUENCE</scope>
</reference>
<feature type="compositionally biased region" description="Basic residues" evidence="6">
    <location>
        <begin position="15"/>
        <end position="25"/>
    </location>
</feature>
<evidence type="ECO:0000313" key="10">
    <source>
        <dbReference type="EMBL" id="CAD7644392.1"/>
    </source>
</evidence>
<dbReference type="SUPFAM" id="SSF81383">
    <property type="entry name" value="F-box domain"/>
    <property type="match status" value="1"/>
</dbReference>
<dbReference type="InterPro" id="IPR001810">
    <property type="entry name" value="F-box_dom"/>
</dbReference>
<keyword evidence="4" id="KW-0833">Ubl conjugation pathway</keyword>
<keyword evidence="11" id="KW-1185">Reference proteome</keyword>
<proteinExistence type="inferred from homology"/>
<dbReference type="FunFam" id="1.20.1280.50:FF:000003">
    <property type="entry name" value="F-box only protein 11"/>
    <property type="match status" value="1"/>
</dbReference>
<dbReference type="InterPro" id="IPR036047">
    <property type="entry name" value="F-box-like_dom_sf"/>
</dbReference>
<feature type="region of interest" description="Disordered" evidence="6">
    <location>
        <begin position="1"/>
        <end position="25"/>
    </location>
</feature>
<evidence type="ECO:0008006" key="12">
    <source>
        <dbReference type="Google" id="ProtNLM"/>
    </source>
</evidence>
<dbReference type="Pfam" id="PF24570">
    <property type="entry name" value="BACK_BPM_SPOP"/>
    <property type="match status" value="1"/>
</dbReference>
<dbReference type="AlphaFoldDB" id="A0A7R9LNS2"/>
<feature type="domain" description="F-box" evidence="9">
    <location>
        <begin position="167"/>
        <end position="213"/>
    </location>
</feature>
<accession>A0A7R9LNS2</accession>
<keyword evidence="5" id="KW-0539">Nucleus</keyword>
<dbReference type="PANTHER" id="PTHR24413">
    <property type="entry name" value="SPECKLE-TYPE POZ PROTEIN"/>
    <property type="match status" value="1"/>
</dbReference>
<organism evidence="10">
    <name type="scientific">Oppiella nova</name>
    <dbReference type="NCBI Taxonomy" id="334625"/>
    <lineage>
        <taxon>Eukaryota</taxon>
        <taxon>Metazoa</taxon>
        <taxon>Ecdysozoa</taxon>
        <taxon>Arthropoda</taxon>
        <taxon>Chelicerata</taxon>
        <taxon>Arachnida</taxon>
        <taxon>Acari</taxon>
        <taxon>Acariformes</taxon>
        <taxon>Sarcoptiformes</taxon>
        <taxon>Oribatida</taxon>
        <taxon>Brachypylina</taxon>
        <taxon>Oppioidea</taxon>
        <taxon>Oppiidae</taxon>
        <taxon>Oppiella</taxon>
    </lineage>
</organism>
<feature type="domain" description="MATH" evidence="8">
    <location>
        <begin position="305"/>
        <end position="435"/>
    </location>
</feature>
<dbReference type="InterPro" id="IPR000210">
    <property type="entry name" value="BTB/POZ_dom"/>
</dbReference>
<dbReference type="CDD" id="cd18345">
    <property type="entry name" value="BTB_POZ_roadkill-like"/>
    <property type="match status" value="1"/>
</dbReference>
<dbReference type="Gene3D" id="1.20.1280.50">
    <property type="match status" value="1"/>
</dbReference>
<dbReference type="Gene3D" id="2.60.210.10">
    <property type="entry name" value="Apoptosis, Tumor Necrosis Factor Receptor Associated Protein 2, Chain A"/>
    <property type="match status" value="1"/>
</dbReference>
<dbReference type="Pfam" id="PF22486">
    <property type="entry name" value="MATH_2"/>
    <property type="match status" value="1"/>
</dbReference>
<dbReference type="Proteomes" id="UP000728032">
    <property type="component" value="Unassembled WGS sequence"/>
</dbReference>
<dbReference type="Gene3D" id="6.20.250.50">
    <property type="match status" value="1"/>
</dbReference>
<dbReference type="PROSITE" id="PS50097">
    <property type="entry name" value="BTB"/>
    <property type="match status" value="1"/>
</dbReference>
<dbReference type="InterPro" id="IPR056423">
    <property type="entry name" value="BACK_BPM_SPOP"/>
</dbReference>
<dbReference type="FunFam" id="3.30.710.10:FF:000008">
    <property type="entry name" value="Speckle-type POZ protein-like a"/>
    <property type="match status" value="1"/>
</dbReference>
<evidence type="ECO:0000256" key="6">
    <source>
        <dbReference type="SAM" id="MobiDB-lite"/>
    </source>
</evidence>
<evidence type="ECO:0000259" key="9">
    <source>
        <dbReference type="PROSITE" id="PS50181"/>
    </source>
</evidence>
<gene>
    <name evidence="10" type="ORF">ONB1V03_LOCUS4644</name>
</gene>
<feature type="compositionally biased region" description="Low complexity" evidence="6">
    <location>
        <begin position="1"/>
        <end position="14"/>
    </location>
</feature>
<evidence type="ECO:0000256" key="4">
    <source>
        <dbReference type="ARBA" id="ARBA00022786"/>
    </source>
</evidence>
<comment type="subcellular location">
    <subcellularLocation>
        <location evidence="1">Nucleus</location>
    </subcellularLocation>
</comment>
<dbReference type="Gene3D" id="6.10.250.3030">
    <property type="match status" value="1"/>
</dbReference>
<dbReference type="InterPro" id="IPR008974">
    <property type="entry name" value="TRAF-like"/>
</dbReference>
<dbReference type="PROSITE" id="PS50181">
    <property type="entry name" value="FBOX"/>
    <property type="match status" value="1"/>
</dbReference>
<dbReference type="Pfam" id="PF00651">
    <property type="entry name" value="BTB"/>
    <property type="match status" value="1"/>
</dbReference>
<dbReference type="Gene3D" id="3.30.710.10">
    <property type="entry name" value="Potassium Channel Kv1.1, Chain A"/>
    <property type="match status" value="1"/>
</dbReference>
<feature type="region of interest" description="Disordered" evidence="6">
    <location>
        <begin position="104"/>
        <end position="131"/>
    </location>
</feature>
<dbReference type="SUPFAM" id="SSF49599">
    <property type="entry name" value="TRAF domain-like"/>
    <property type="match status" value="1"/>
</dbReference>
<comment type="pathway">
    <text evidence="2">Protein modification; protein ubiquitination.</text>
</comment>
<dbReference type="EMBL" id="OC916474">
    <property type="protein sequence ID" value="CAD7644392.1"/>
    <property type="molecule type" value="Genomic_DNA"/>
</dbReference>
<evidence type="ECO:0000256" key="2">
    <source>
        <dbReference type="ARBA" id="ARBA00004906"/>
    </source>
</evidence>
<comment type="similarity">
    <text evidence="3">Belongs to the Tdpoz family.</text>
</comment>
<evidence type="ECO:0000259" key="8">
    <source>
        <dbReference type="PROSITE" id="PS50144"/>
    </source>
</evidence>
<dbReference type="GO" id="GO:0043161">
    <property type="term" value="P:proteasome-mediated ubiquitin-dependent protein catabolic process"/>
    <property type="evidence" value="ECO:0007669"/>
    <property type="project" value="UniProtKB-ARBA"/>
</dbReference>
<evidence type="ECO:0000256" key="3">
    <source>
        <dbReference type="ARBA" id="ARBA00010846"/>
    </source>
</evidence>
<dbReference type="OrthoDB" id="6359816at2759"/>
<dbReference type="SMART" id="SM00061">
    <property type="entry name" value="MATH"/>
    <property type="match status" value="1"/>
</dbReference>
<dbReference type="SMART" id="SM00225">
    <property type="entry name" value="BTB"/>
    <property type="match status" value="1"/>
</dbReference>
<dbReference type="SUPFAM" id="SSF54695">
    <property type="entry name" value="POZ domain"/>
    <property type="match status" value="1"/>
</dbReference>
<dbReference type="InterPro" id="IPR011333">
    <property type="entry name" value="SKP1/BTB/POZ_sf"/>
</dbReference>
<feature type="domain" description="BTB" evidence="7">
    <location>
        <begin position="474"/>
        <end position="541"/>
    </location>
</feature>